<dbReference type="GO" id="GO:0004930">
    <property type="term" value="F:G protein-coupled receptor activity"/>
    <property type="evidence" value="ECO:0007669"/>
    <property type="project" value="InterPro"/>
</dbReference>
<feature type="region of interest" description="Disordered" evidence="7">
    <location>
        <begin position="260"/>
        <end position="284"/>
    </location>
</feature>
<dbReference type="SUPFAM" id="SSF53822">
    <property type="entry name" value="Periplasmic binding protein-like I"/>
    <property type="match status" value="1"/>
</dbReference>
<evidence type="ECO:0000256" key="8">
    <source>
        <dbReference type="SAM" id="SignalP"/>
    </source>
</evidence>
<dbReference type="InterPro" id="IPR000337">
    <property type="entry name" value="GPCR_3"/>
</dbReference>
<feature type="signal peptide" evidence="8">
    <location>
        <begin position="1"/>
        <end position="26"/>
    </location>
</feature>
<reference evidence="9" key="1">
    <citation type="submission" date="2024-04" db="EMBL/GenBank/DDBJ databases">
        <authorList>
            <consortium name="Molecular Ecology Group"/>
        </authorList>
    </citation>
    <scope>NUCLEOTIDE SEQUENCE</scope>
</reference>
<keyword evidence="6" id="KW-0325">Glycoprotein</keyword>
<protein>
    <recommendedName>
        <fullName evidence="11">Metabotropic glutamate receptor 2</fullName>
    </recommendedName>
</protein>
<dbReference type="Gene3D" id="3.40.50.2300">
    <property type="match status" value="1"/>
</dbReference>
<evidence type="ECO:0000313" key="9">
    <source>
        <dbReference type="EMBL" id="CAL1686102.1"/>
    </source>
</evidence>
<dbReference type="GO" id="GO:0016020">
    <property type="term" value="C:membrane"/>
    <property type="evidence" value="ECO:0007669"/>
    <property type="project" value="UniProtKB-SubCell"/>
</dbReference>
<organism evidence="9 10">
    <name type="scientific">Lasius platythorax</name>
    <dbReference type="NCBI Taxonomy" id="488582"/>
    <lineage>
        <taxon>Eukaryota</taxon>
        <taxon>Metazoa</taxon>
        <taxon>Ecdysozoa</taxon>
        <taxon>Arthropoda</taxon>
        <taxon>Hexapoda</taxon>
        <taxon>Insecta</taxon>
        <taxon>Pterygota</taxon>
        <taxon>Neoptera</taxon>
        <taxon>Endopterygota</taxon>
        <taxon>Hymenoptera</taxon>
        <taxon>Apocrita</taxon>
        <taxon>Aculeata</taxon>
        <taxon>Formicoidea</taxon>
        <taxon>Formicidae</taxon>
        <taxon>Formicinae</taxon>
        <taxon>Lasius</taxon>
        <taxon>Lasius</taxon>
    </lineage>
</organism>
<proteinExistence type="predicted"/>
<keyword evidence="2" id="KW-0812">Transmembrane</keyword>
<feature type="region of interest" description="Disordered" evidence="7">
    <location>
        <begin position="166"/>
        <end position="214"/>
    </location>
</feature>
<keyword evidence="10" id="KW-1185">Reference proteome</keyword>
<feature type="region of interest" description="Disordered" evidence="7">
    <location>
        <begin position="806"/>
        <end position="825"/>
    </location>
</feature>
<evidence type="ECO:0000313" key="10">
    <source>
        <dbReference type="Proteomes" id="UP001497644"/>
    </source>
</evidence>
<feature type="chain" id="PRO_5043965679" description="Metabotropic glutamate receptor 2" evidence="8">
    <location>
        <begin position="27"/>
        <end position="1038"/>
    </location>
</feature>
<keyword evidence="3" id="KW-1133">Transmembrane helix</keyword>
<evidence type="ECO:0000256" key="2">
    <source>
        <dbReference type="ARBA" id="ARBA00022692"/>
    </source>
</evidence>
<evidence type="ECO:0000256" key="1">
    <source>
        <dbReference type="ARBA" id="ARBA00004141"/>
    </source>
</evidence>
<name>A0AAV2P0P8_9HYME</name>
<keyword evidence="4" id="KW-0472">Membrane</keyword>
<feature type="compositionally biased region" description="Basic and acidic residues" evidence="7">
    <location>
        <begin position="260"/>
        <end position="279"/>
    </location>
</feature>
<dbReference type="PANTHER" id="PTHR24060">
    <property type="entry name" value="METABOTROPIC GLUTAMATE RECEPTOR"/>
    <property type="match status" value="1"/>
</dbReference>
<feature type="compositionally biased region" description="Basic and acidic residues" evidence="7">
    <location>
        <begin position="186"/>
        <end position="205"/>
    </location>
</feature>
<keyword evidence="5" id="KW-0675">Receptor</keyword>
<comment type="subcellular location">
    <subcellularLocation>
        <location evidence="1">Membrane</location>
        <topology evidence="1">Multi-pass membrane protein</topology>
    </subcellularLocation>
</comment>
<dbReference type="EMBL" id="OZ034829">
    <property type="protein sequence ID" value="CAL1686102.1"/>
    <property type="molecule type" value="Genomic_DNA"/>
</dbReference>
<dbReference type="PRINTS" id="PR00248">
    <property type="entry name" value="GPCRMGR"/>
</dbReference>
<evidence type="ECO:0000256" key="3">
    <source>
        <dbReference type="ARBA" id="ARBA00022989"/>
    </source>
</evidence>
<dbReference type="InterPro" id="IPR028082">
    <property type="entry name" value="Peripla_BP_I"/>
</dbReference>
<gene>
    <name evidence="9" type="ORF">LPLAT_LOCUS11471</name>
</gene>
<feature type="region of interest" description="Disordered" evidence="7">
    <location>
        <begin position="359"/>
        <end position="384"/>
    </location>
</feature>
<dbReference type="InterPro" id="IPR050726">
    <property type="entry name" value="mGluR"/>
</dbReference>
<evidence type="ECO:0000256" key="4">
    <source>
        <dbReference type="ARBA" id="ARBA00023136"/>
    </source>
</evidence>
<dbReference type="Proteomes" id="UP001497644">
    <property type="component" value="Chromosome 6"/>
</dbReference>
<accession>A0AAV2P0P8</accession>
<sequence length="1038" mass="117410">MWRNFGWTAILATWTIFLILNSGLTGEWIFNNLQINNEHTSYKVYQGPASSTFDSKAIYDSTLRRTKTNFKSNDHLSMHTKAVFLKFKNMENRDLRLSGYEKHNAIANAMTPRYSKDDSDKNSWLSTKKIATKNMWLSKIIIMEKSRNTKNYCKFVSSLHVSPSHELKSTLRKRRRKEKTTYTFSSDRKKAAKIRRDTRTFDKKGEWHRKKHKREQIFSRENGETAFLPDKFTKRSRNGSSIREFKNSDILKFQTIGDTESKRTDEKREYNRNGEDSRRSLTKNGTNKLTYVNVEANDGSQILKITFPNYSGLKENRSFGNVRTVTDKTITENSPYERSVTVAWTTLIVNSKISNANREVGNEENRYSSVSPYRSPKNEHSRSYKTGEIPASETYKPHQYSEVGFKVNTDARGDRKGNVGDIVDSFTFHVPNSLDSHLARERSVSFMEYSSLEKEKNPLKMTRETPSSRREYHSFINNIGAKMNRKATDLSGLKLRRRMREGQITAGANYAMRNVLENERDMLPTNLFATGIDGSKLEYPTSARISVTQERNPMHVQHVRSGSDCEHPRTTGFEAQVSGAFRIGLWNVSGSSRLAKFGKPLGQKAHSRVKYSRKFDEIDVDARPPRITEIIDGRSKLDGELRRTSTKNESISLGATNVGDNPTEMRVINGYAQSSSEPTDEPGLENVRIMSRDENHPDMHEGSGFYSRSSGIHNSKYRRYKRHEVRDTLGNPTSTELDSETWKTFDTIKPTTSNFLIKFTADPSVTQTSNADRISTNANFLTTVKTLPSTGEFRKEWQSIPSMTTDYESRHTNAPTGTGSNGSDSLETMLVDIPKTFNVSSIDTSAFLIKTLDRSTAITKVDNSVILKEISSAPETNLRISDAANKSVFDMSLIEPINSREEHGMHGNGSTVSTAELFPQWSINPPRDVLEDIATENVDDSSTGDTLSDQWPVKHSAVVEGDLVLGGLMMVHEREDTITCGPVMPQGGVQALEAMLYTLDKLNDRQIVPGVKIGAHILDDCDKDTYGLEMAVDFIKGT</sequence>
<evidence type="ECO:0000256" key="7">
    <source>
        <dbReference type="SAM" id="MobiDB-lite"/>
    </source>
</evidence>
<keyword evidence="8" id="KW-0732">Signal</keyword>
<evidence type="ECO:0000256" key="5">
    <source>
        <dbReference type="ARBA" id="ARBA00023170"/>
    </source>
</evidence>
<dbReference type="AlphaFoldDB" id="A0AAV2P0P8"/>
<evidence type="ECO:0008006" key="11">
    <source>
        <dbReference type="Google" id="ProtNLM"/>
    </source>
</evidence>
<evidence type="ECO:0000256" key="6">
    <source>
        <dbReference type="ARBA" id="ARBA00023180"/>
    </source>
</evidence>